<sequence length="94" mass="10976">MNITYDPQKDLRNQTERGISLSEAANLDWDSWLGAEDVRRDYGEVRYRGYAIMPAENRLYCVVHTHREDAIRIISLRKANSREVALYEATKQTT</sequence>
<dbReference type="InterPro" id="IPR007460">
    <property type="entry name" value="BrnT_toxin"/>
</dbReference>
<gene>
    <name evidence="1" type="ORF">AJE_06861</name>
</gene>
<organism evidence="1 2">
    <name type="scientific">Alishewanella jeotgali KCTC 22429</name>
    <dbReference type="NCBI Taxonomy" id="1129374"/>
    <lineage>
        <taxon>Bacteria</taxon>
        <taxon>Pseudomonadati</taxon>
        <taxon>Pseudomonadota</taxon>
        <taxon>Gammaproteobacteria</taxon>
        <taxon>Alteromonadales</taxon>
        <taxon>Alteromonadaceae</taxon>
        <taxon>Alishewanella</taxon>
    </lineage>
</organism>
<proteinExistence type="predicted"/>
<dbReference type="Gene3D" id="3.10.450.530">
    <property type="entry name" value="Ribonuclease toxin, BrnT, of type II toxin-antitoxin system"/>
    <property type="match status" value="1"/>
</dbReference>
<evidence type="ECO:0000313" key="2">
    <source>
        <dbReference type="Proteomes" id="UP000012046"/>
    </source>
</evidence>
<dbReference type="AlphaFoldDB" id="H3ZDE7"/>
<reference evidence="1 2" key="1">
    <citation type="journal article" date="2012" name="J. Bacteriol.">
        <title>Genome Sequence of Extracellular-Protease-Producing Alishewanella jeotgali Isolated from Traditional Korean Fermented Seafood.</title>
        <authorList>
            <person name="Jung J."/>
            <person name="Chun J."/>
            <person name="Park W."/>
        </authorList>
    </citation>
    <scope>NUCLEOTIDE SEQUENCE [LARGE SCALE GENOMIC DNA]</scope>
    <source>
        <strain evidence="1 2">KCTC 22429</strain>
    </source>
</reference>
<comment type="caution">
    <text evidence="1">The sequence shown here is derived from an EMBL/GenBank/DDBJ whole genome shotgun (WGS) entry which is preliminary data.</text>
</comment>
<dbReference type="Pfam" id="PF04365">
    <property type="entry name" value="BrnT_toxin"/>
    <property type="match status" value="1"/>
</dbReference>
<dbReference type="RefSeq" id="WP_008950245.1">
    <property type="nucleotide sequence ID" value="NZ_AHTH01000017.1"/>
</dbReference>
<name>H3ZDE7_9ALTE</name>
<dbReference type="EMBL" id="AHTH01000017">
    <property type="protein sequence ID" value="EHR41321.1"/>
    <property type="molecule type" value="Genomic_DNA"/>
</dbReference>
<protein>
    <submittedName>
        <fullName evidence="1">Uncharacterized protein</fullName>
    </submittedName>
</protein>
<evidence type="ECO:0000313" key="1">
    <source>
        <dbReference type="EMBL" id="EHR41321.1"/>
    </source>
</evidence>
<dbReference type="STRING" id="1129374.AJE_06861"/>
<accession>H3ZDE7</accession>
<dbReference type="Proteomes" id="UP000012046">
    <property type="component" value="Unassembled WGS sequence"/>
</dbReference>
<keyword evidence="2" id="KW-1185">Reference proteome</keyword>
<dbReference type="eggNOG" id="COG2929">
    <property type="taxonomic scope" value="Bacteria"/>
</dbReference>
<dbReference type="InterPro" id="IPR038573">
    <property type="entry name" value="BrnT_sf"/>
</dbReference>
<dbReference type="PATRIC" id="fig|1129374.4.peg.1370"/>